<dbReference type="InterPro" id="IPR036390">
    <property type="entry name" value="WH_DNA-bd_sf"/>
</dbReference>
<dbReference type="InterPro" id="IPR000717">
    <property type="entry name" value="PCI_dom"/>
</dbReference>
<evidence type="ECO:0000256" key="7">
    <source>
        <dbReference type="SAM" id="MobiDB-lite"/>
    </source>
</evidence>
<dbReference type="InterPro" id="IPR045135">
    <property type="entry name" value="Rpn7_N"/>
</dbReference>
<feature type="domain" description="PCI" evidence="8">
    <location>
        <begin position="223"/>
        <end position="396"/>
    </location>
</feature>
<evidence type="ECO:0000256" key="6">
    <source>
        <dbReference type="ARBA" id="ARBA00023242"/>
    </source>
</evidence>
<dbReference type="Pfam" id="PF01399">
    <property type="entry name" value="PCI"/>
    <property type="match status" value="1"/>
</dbReference>
<comment type="subcellular location">
    <subcellularLocation>
        <location evidence="2">Cytoplasm</location>
    </subcellularLocation>
    <subcellularLocation>
        <location evidence="1">Nucleus</location>
    </subcellularLocation>
</comment>
<feature type="region of interest" description="Disordered" evidence="7">
    <location>
        <begin position="434"/>
        <end position="465"/>
    </location>
</feature>
<evidence type="ECO:0000256" key="1">
    <source>
        <dbReference type="ARBA" id="ARBA00004123"/>
    </source>
</evidence>
<evidence type="ECO:0000313" key="10">
    <source>
        <dbReference type="Proteomes" id="UP001303473"/>
    </source>
</evidence>
<keyword evidence="10" id="KW-1185">Reference proteome</keyword>
<evidence type="ECO:0000256" key="5">
    <source>
        <dbReference type="ARBA" id="ARBA00022790"/>
    </source>
</evidence>
<gene>
    <name evidence="9" type="ORF">QBC46DRAFT_378720</name>
</gene>
<dbReference type="GO" id="GO:0005737">
    <property type="term" value="C:cytoplasm"/>
    <property type="evidence" value="ECO:0007669"/>
    <property type="project" value="UniProtKB-SubCell"/>
</dbReference>
<reference evidence="10" key="1">
    <citation type="journal article" date="2023" name="Mol. Phylogenet. Evol.">
        <title>Genome-scale phylogeny and comparative genomics of the fungal order Sordariales.</title>
        <authorList>
            <person name="Hensen N."/>
            <person name="Bonometti L."/>
            <person name="Westerberg I."/>
            <person name="Brannstrom I.O."/>
            <person name="Guillou S."/>
            <person name="Cros-Aarteil S."/>
            <person name="Calhoun S."/>
            <person name="Haridas S."/>
            <person name="Kuo A."/>
            <person name="Mondo S."/>
            <person name="Pangilinan J."/>
            <person name="Riley R."/>
            <person name="LaButti K."/>
            <person name="Andreopoulos B."/>
            <person name="Lipzen A."/>
            <person name="Chen C."/>
            <person name="Yan M."/>
            <person name="Daum C."/>
            <person name="Ng V."/>
            <person name="Clum A."/>
            <person name="Steindorff A."/>
            <person name="Ohm R.A."/>
            <person name="Martin F."/>
            <person name="Silar P."/>
            <person name="Natvig D.O."/>
            <person name="Lalanne C."/>
            <person name="Gautier V."/>
            <person name="Ament-Velasquez S.L."/>
            <person name="Kruys A."/>
            <person name="Hutchinson M.I."/>
            <person name="Powell A.J."/>
            <person name="Barry K."/>
            <person name="Miller A.N."/>
            <person name="Grigoriev I.V."/>
            <person name="Debuchy R."/>
            <person name="Gladieux P."/>
            <person name="Hiltunen Thoren M."/>
            <person name="Johannesson H."/>
        </authorList>
    </citation>
    <scope>NUCLEOTIDE SEQUENCE [LARGE SCALE GENOMIC DNA]</scope>
    <source>
        <strain evidence="10">CBS 340.73</strain>
    </source>
</reference>
<evidence type="ECO:0000313" key="9">
    <source>
        <dbReference type="EMBL" id="KAK3943014.1"/>
    </source>
</evidence>
<sequence length="465" mass="52468">MVDSVLTFFTAMENQGASIVKDTPHFDLETYISNYRGRTRFDRLSLIGRSCVPLCVDALKAAVAEAKRNRDTQRYREAVECLRMAAPSDPESNVDHDWIIKTEQANVAETNRLISELKGYKNNMIKESIRMGNEDLGKHFESTGDLNGAAETYAKMRADVSTPKQLVDVGKHLVRVAMQRREWGMVLANLSKMGGHQLSAEDEQALQPYLKIIQGIAFLGQERYSEAALSFLAADPTPPASGYHDIVSQNDVAIFGALLAMATMDRRELQARVLENKSFRTFLELESHLRRAIAGFITGRYSATIKILETYRPDYMLDVYLQKHVPRLYEEIRSKCIVQYLIPFSAVKLATMEREFMYRADEQTMEEELVNMVKNGTVEARIDTIDKLVITPTQDDRARMQMEALEAAQDYERQAVERLRRMGLAAADLELKNPRKSTGKAVDSGRGLGGLASDNVTFPEESPFV</sequence>
<dbReference type="PROSITE" id="PS50250">
    <property type="entry name" value="PCI"/>
    <property type="match status" value="1"/>
</dbReference>
<keyword evidence="6" id="KW-0539">Nucleus</keyword>
<evidence type="ECO:0000256" key="3">
    <source>
        <dbReference type="ARBA" id="ARBA00008793"/>
    </source>
</evidence>
<proteinExistence type="inferred from homology"/>
<dbReference type="Pfam" id="PF10602">
    <property type="entry name" value="RPN7"/>
    <property type="match status" value="1"/>
</dbReference>
<comment type="similarity">
    <text evidence="3">Belongs to the CSN1 family.</text>
</comment>
<dbReference type="PANTHER" id="PTHR14145">
    <property type="entry name" value="26S PROTESOME SUBUNIT 6"/>
    <property type="match status" value="1"/>
</dbReference>
<accession>A0AAN6NC15</accession>
<evidence type="ECO:0000256" key="2">
    <source>
        <dbReference type="ARBA" id="ARBA00004496"/>
    </source>
</evidence>
<evidence type="ECO:0000259" key="8">
    <source>
        <dbReference type="PROSITE" id="PS50250"/>
    </source>
</evidence>
<keyword evidence="5" id="KW-0736">Signalosome</keyword>
<dbReference type="SUPFAM" id="SSF46785">
    <property type="entry name" value="Winged helix' DNA-binding domain"/>
    <property type="match status" value="1"/>
</dbReference>
<keyword evidence="4" id="KW-0963">Cytoplasm</keyword>
<name>A0AAN6NC15_9PEZI</name>
<dbReference type="PANTHER" id="PTHR14145:SF2">
    <property type="entry name" value="COP9 SIGNALOSOME COMPLEX SUBUNIT 1"/>
    <property type="match status" value="1"/>
</dbReference>
<dbReference type="AlphaFoldDB" id="A0AAN6NC15"/>
<dbReference type="Gene3D" id="1.25.40.570">
    <property type="match status" value="1"/>
</dbReference>
<dbReference type="EMBL" id="MU853769">
    <property type="protein sequence ID" value="KAK3943014.1"/>
    <property type="molecule type" value="Genomic_DNA"/>
</dbReference>
<dbReference type="GO" id="GO:0008180">
    <property type="term" value="C:COP9 signalosome"/>
    <property type="evidence" value="ECO:0007669"/>
    <property type="project" value="UniProtKB-KW"/>
</dbReference>
<organism evidence="9 10">
    <name type="scientific">Diplogelasinospora grovesii</name>
    <dbReference type="NCBI Taxonomy" id="303347"/>
    <lineage>
        <taxon>Eukaryota</taxon>
        <taxon>Fungi</taxon>
        <taxon>Dikarya</taxon>
        <taxon>Ascomycota</taxon>
        <taxon>Pezizomycotina</taxon>
        <taxon>Sordariomycetes</taxon>
        <taxon>Sordariomycetidae</taxon>
        <taxon>Sordariales</taxon>
        <taxon>Diplogelasinosporaceae</taxon>
        <taxon>Diplogelasinospora</taxon>
    </lineage>
</organism>
<protein>
    <submittedName>
        <fullName evidence="9">COP9 signalosome complex subunit 1</fullName>
    </submittedName>
</protein>
<dbReference type="InterPro" id="IPR019585">
    <property type="entry name" value="Rpn7/CSN1"/>
</dbReference>
<evidence type="ECO:0000256" key="4">
    <source>
        <dbReference type="ARBA" id="ARBA00022490"/>
    </source>
</evidence>
<comment type="caution">
    <text evidence="9">The sequence shown here is derived from an EMBL/GenBank/DDBJ whole genome shotgun (WGS) entry which is preliminary data.</text>
</comment>
<dbReference type="SMART" id="SM00088">
    <property type="entry name" value="PINT"/>
    <property type="match status" value="1"/>
</dbReference>
<dbReference type="Proteomes" id="UP001303473">
    <property type="component" value="Unassembled WGS sequence"/>
</dbReference>